<dbReference type="EMBL" id="MU150313">
    <property type="protein sequence ID" value="KAF9459603.1"/>
    <property type="molecule type" value="Genomic_DNA"/>
</dbReference>
<name>A0A9P5XXT6_9AGAR</name>
<gene>
    <name evidence="1" type="ORF">BDZ94DRAFT_1239090</name>
</gene>
<dbReference type="Proteomes" id="UP000807353">
    <property type="component" value="Unassembled WGS sequence"/>
</dbReference>
<evidence type="ECO:0000313" key="2">
    <source>
        <dbReference type="Proteomes" id="UP000807353"/>
    </source>
</evidence>
<dbReference type="AlphaFoldDB" id="A0A9P5XXT6"/>
<keyword evidence="2" id="KW-1185">Reference proteome</keyword>
<reference evidence="1" key="1">
    <citation type="submission" date="2020-11" db="EMBL/GenBank/DDBJ databases">
        <authorList>
            <consortium name="DOE Joint Genome Institute"/>
            <person name="Ahrendt S."/>
            <person name="Riley R."/>
            <person name="Andreopoulos W."/>
            <person name="Labutti K."/>
            <person name="Pangilinan J."/>
            <person name="Ruiz-Duenas F.J."/>
            <person name="Barrasa J.M."/>
            <person name="Sanchez-Garcia M."/>
            <person name="Camarero S."/>
            <person name="Miyauchi S."/>
            <person name="Serrano A."/>
            <person name="Linde D."/>
            <person name="Babiker R."/>
            <person name="Drula E."/>
            <person name="Ayuso-Fernandez I."/>
            <person name="Pacheco R."/>
            <person name="Padilla G."/>
            <person name="Ferreira P."/>
            <person name="Barriuso J."/>
            <person name="Kellner H."/>
            <person name="Castanera R."/>
            <person name="Alfaro M."/>
            <person name="Ramirez L."/>
            <person name="Pisabarro A.G."/>
            <person name="Kuo A."/>
            <person name="Tritt A."/>
            <person name="Lipzen A."/>
            <person name="He G."/>
            <person name="Yan M."/>
            <person name="Ng V."/>
            <person name="Cullen D."/>
            <person name="Martin F."/>
            <person name="Rosso M.-N."/>
            <person name="Henrissat B."/>
            <person name="Hibbett D."/>
            <person name="Martinez A.T."/>
            <person name="Grigoriev I.V."/>
        </authorList>
    </citation>
    <scope>NUCLEOTIDE SEQUENCE</scope>
    <source>
        <strain evidence="1">CBS 247.69</strain>
    </source>
</reference>
<organism evidence="1 2">
    <name type="scientific">Collybia nuda</name>
    <dbReference type="NCBI Taxonomy" id="64659"/>
    <lineage>
        <taxon>Eukaryota</taxon>
        <taxon>Fungi</taxon>
        <taxon>Dikarya</taxon>
        <taxon>Basidiomycota</taxon>
        <taxon>Agaricomycotina</taxon>
        <taxon>Agaricomycetes</taxon>
        <taxon>Agaricomycetidae</taxon>
        <taxon>Agaricales</taxon>
        <taxon>Tricholomatineae</taxon>
        <taxon>Clitocybaceae</taxon>
        <taxon>Collybia</taxon>
    </lineage>
</organism>
<sequence>MTHENYMDLQSVIDHFILGFPMREALLRNRGDNTQGGFEYLAMSDHAGLDGLHNISLYTTNHIIGTLRKDSLAFDVYQNYIKNILTVQKILVEHLEKWARNITALCKSTNTHSSACKVDMTRELIFASGFAIGSEYTSSEEDGRGGLSEIHDGRRYFDQRIMVGLPFSLWANLLVLSRAHLTVVVPKIGLIMYNVRPLRSAFYEMDPKLRITNPGSASSTRVKNLTATGPALMKWGYKTMTMLRYFAKKSALPEDSKAPLQLSRI</sequence>
<proteinExistence type="predicted"/>
<accession>A0A9P5XXT6</accession>
<protein>
    <submittedName>
        <fullName evidence="1">Uncharacterized protein</fullName>
    </submittedName>
</protein>
<evidence type="ECO:0000313" key="1">
    <source>
        <dbReference type="EMBL" id="KAF9459603.1"/>
    </source>
</evidence>
<comment type="caution">
    <text evidence="1">The sequence shown here is derived from an EMBL/GenBank/DDBJ whole genome shotgun (WGS) entry which is preliminary data.</text>
</comment>